<dbReference type="InterPro" id="IPR050351">
    <property type="entry name" value="BphY/WalK/GraS-like"/>
</dbReference>
<dbReference type="Pfam" id="PF02518">
    <property type="entry name" value="HATPase_c"/>
    <property type="match status" value="1"/>
</dbReference>
<keyword evidence="7" id="KW-0472">Membrane</keyword>
<dbReference type="InterPro" id="IPR036097">
    <property type="entry name" value="HisK_dim/P_sf"/>
</dbReference>
<dbReference type="Gene3D" id="3.30.565.10">
    <property type="entry name" value="Histidine kinase-like ATPase, C-terminal domain"/>
    <property type="match status" value="1"/>
</dbReference>
<keyword evidence="7" id="KW-1133">Transmembrane helix</keyword>
<dbReference type="InterPro" id="IPR005467">
    <property type="entry name" value="His_kinase_dom"/>
</dbReference>
<dbReference type="SMART" id="SM00387">
    <property type="entry name" value="HATPase_c"/>
    <property type="match status" value="1"/>
</dbReference>
<evidence type="ECO:0000256" key="3">
    <source>
        <dbReference type="ARBA" id="ARBA00022553"/>
    </source>
</evidence>
<dbReference type="InterPro" id="IPR003661">
    <property type="entry name" value="HisK_dim/P_dom"/>
</dbReference>
<dbReference type="GO" id="GO:0000155">
    <property type="term" value="F:phosphorelay sensor kinase activity"/>
    <property type="evidence" value="ECO:0007669"/>
    <property type="project" value="InterPro"/>
</dbReference>
<dbReference type="STRING" id="679937.Bcop_2323"/>
<dbReference type="InterPro" id="IPR003594">
    <property type="entry name" value="HATPase_dom"/>
</dbReference>
<keyword evidence="3" id="KW-0597">Phosphoprotein</keyword>
<dbReference type="EC" id="2.7.13.3" evidence="2"/>
<feature type="domain" description="Histidine kinase" evidence="8">
    <location>
        <begin position="357"/>
        <end position="573"/>
    </location>
</feature>
<feature type="transmembrane region" description="Helical" evidence="7">
    <location>
        <begin position="163"/>
        <end position="182"/>
    </location>
</feature>
<dbReference type="SUPFAM" id="SSF55874">
    <property type="entry name" value="ATPase domain of HSP90 chaperone/DNA topoisomerase II/histidine kinase"/>
    <property type="match status" value="1"/>
</dbReference>
<accession>F3ZV23</accession>
<dbReference type="Pfam" id="PF00512">
    <property type="entry name" value="HisKA"/>
    <property type="match status" value="1"/>
</dbReference>
<gene>
    <name evidence="9" type="ORF">Bcop_2323</name>
</gene>
<dbReference type="PROSITE" id="PS50109">
    <property type="entry name" value="HIS_KIN"/>
    <property type="match status" value="1"/>
</dbReference>
<evidence type="ECO:0000256" key="4">
    <source>
        <dbReference type="ARBA" id="ARBA00022679"/>
    </source>
</evidence>
<dbReference type="InterPro" id="IPR004358">
    <property type="entry name" value="Sig_transdc_His_kin-like_C"/>
</dbReference>
<evidence type="ECO:0000259" key="8">
    <source>
        <dbReference type="PROSITE" id="PS50109"/>
    </source>
</evidence>
<dbReference type="PRINTS" id="PR00344">
    <property type="entry name" value="BCTRLSENSOR"/>
</dbReference>
<proteinExistence type="predicted"/>
<name>F3ZV23_9BACE</name>
<evidence type="ECO:0000256" key="1">
    <source>
        <dbReference type="ARBA" id="ARBA00000085"/>
    </source>
</evidence>
<evidence type="ECO:0000313" key="9">
    <source>
        <dbReference type="EMBL" id="EGJ72481.1"/>
    </source>
</evidence>
<dbReference type="FunFam" id="3.30.565.10:FF:000006">
    <property type="entry name" value="Sensor histidine kinase WalK"/>
    <property type="match status" value="1"/>
</dbReference>
<dbReference type="GO" id="GO:0016036">
    <property type="term" value="P:cellular response to phosphate starvation"/>
    <property type="evidence" value="ECO:0007669"/>
    <property type="project" value="TreeGrafter"/>
</dbReference>
<sequence>MKFNYKQKIFFSFCLLITLFAGSIIFFEKSEAKRYKTEALEERLNVYSSLIYRSLQKKDTFDIETINSIISSFPRNLRVTILSHIGDVLFDNTISKDDLKLENHSKRPEIIQAQKKGSGSDIRISTTTSEKYLYYAKQYQTLYIRVALPYNIETKEILKADNIFLYFIIILFLIAILLVYRLSNRLSQSIRQLRDFTVNQQSSTRAIKTNFPDDELGEVASQMVDNYKELKHSQSQIALEREKLLQHIHTSEEGICFFTASKKVEFYNGLFMHYLNIMLDKKSTNPAVILTDPLYSNLQEFIQAPENNGYYETKIERQGKQFNIRISIFDDNSFEIIINDITKREKTRLLKQEMTSNIAHELRTPITSIRGYLETIKSQNLSTEQNQYFIDKAYNQVINLSQLIDDMSMITKIEEVPQSFDFEKVSISEVIEEVYTDFKEALQQENIELYNSVPENCLLKGNRNLLYAVFRNLVENTIKYGGNKAHIYISCYNEDEYFYYFSYADEGKGISGDEHLNRLFERFYRISAGRTRKTGGTGLGLSIVKNAIQIHKGTIIAKNRIEGGLEFLFKIKK</sequence>
<keyword evidence="6" id="KW-0902">Two-component regulatory system</keyword>
<evidence type="ECO:0000256" key="6">
    <source>
        <dbReference type="ARBA" id="ARBA00023012"/>
    </source>
</evidence>
<dbReference type="Proteomes" id="UP000018439">
    <property type="component" value="Chromosome"/>
</dbReference>
<keyword evidence="10" id="KW-1185">Reference proteome</keyword>
<dbReference type="eggNOG" id="COG5002">
    <property type="taxonomic scope" value="Bacteria"/>
</dbReference>
<keyword evidence="4" id="KW-0808">Transferase</keyword>
<dbReference type="InterPro" id="IPR036890">
    <property type="entry name" value="HATPase_C_sf"/>
</dbReference>
<protein>
    <recommendedName>
        <fullName evidence="2">histidine kinase</fullName>
        <ecNumber evidence="2">2.7.13.3</ecNumber>
    </recommendedName>
</protein>
<comment type="catalytic activity">
    <reaction evidence="1">
        <text>ATP + protein L-histidine = ADP + protein N-phospho-L-histidine.</text>
        <dbReference type="EC" id="2.7.13.3"/>
    </reaction>
</comment>
<keyword evidence="5 9" id="KW-0418">Kinase</keyword>
<keyword evidence="7" id="KW-0812">Transmembrane</keyword>
<dbReference type="HOGENOM" id="CLU_000445_89_2_10"/>
<dbReference type="AlphaFoldDB" id="F3ZV23"/>
<organism evidence="9 10">
    <name type="scientific">Bacteroides coprosuis DSM 18011</name>
    <dbReference type="NCBI Taxonomy" id="679937"/>
    <lineage>
        <taxon>Bacteria</taxon>
        <taxon>Pseudomonadati</taxon>
        <taxon>Bacteroidota</taxon>
        <taxon>Bacteroidia</taxon>
        <taxon>Bacteroidales</taxon>
        <taxon>Bacteroidaceae</taxon>
        <taxon>Bacteroides</taxon>
    </lineage>
</organism>
<dbReference type="Gene3D" id="1.10.287.130">
    <property type="match status" value="1"/>
</dbReference>
<dbReference type="GO" id="GO:0005886">
    <property type="term" value="C:plasma membrane"/>
    <property type="evidence" value="ECO:0007669"/>
    <property type="project" value="TreeGrafter"/>
</dbReference>
<dbReference type="SMART" id="SM00388">
    <property type="entry name" value="HisKA"/>
    <property type="match status" value="1"/>
</dbReference>
<evidence type="ECO:0000256" key="2">
    <source>
        <dbReference type="ARBA" id="ARBA00012438"/>
    </source>
</evidence>
<feature type="transmembrane region" description="Helical" evidence="7">
    <location>
        <begin position="9"/>
        <end position="27"/>
    </location>
</feature>
<dbReference type="CDD" id="cd00082">
    <property type="entry name" value="HisKA"/>
    <property type="match status" value="1"/>
</dbReference>
<dbReference type="GO" id="GO:0004721">
    <property type="term" value="F:phosphoprotein phosphatase activity"/>
    <property type="evidence" value="ECO:0007669"/>
    <property type="project" value="TreeGrafter"/>
</dbReference>
<dbReference type="PANTHER" id="PTHR45453:SF1">
    <property type="entry name" value="PHOSPHATE REGULON SENSOR PROTEIN PHOR"/>
    <property type="match status" value="1"/>
</dbReference>
<dbReference type="EMBL" id="CM001167">
    <property type="protein sequence ID" value="EGJ72481.1"/>
    <property type="molecule type" value="Genomic_DNA"/>
</dbReference>
<dbReference type="SUPFAM" id="SSF47384">
    <property type="entry name" value="Homodimeric domain of signal transducing histidine kinase"/>
    <property type="match status" value="1"/>
</dbReference>
<dbReference type="Gene3D" id="6.10.340.10">
    <property type="match status" value="1"/>
</dbReference>
<dbReference type="PANTHER" id="PTHR45453">
    <property type="entry name" value="PHOSPHATE REGULON SENSOR PROTEIN PHOR"/>
    <property type="match status" value="1"/>
</dbReference>
<evidence type="ECO:0000256" key="7">
    <source>
        <dbReference type="SAM" id="Phobius"/>
    </source>
</evidence>
<dbReference type="CDD" id="cd00075">
    <property type="entry name" value="HATPase"/>
    <property type="match status" value="1"/>
</dbReference>
<dbReference type="OrthoDB" id="9813151at2"/>
<evidence type="ECO:0000313" key="10">
    <source>
        <dbReference type="Proteomes" id="UP000018439"/>
    </source>
</evidence>
<evidence type="ECO:0000256" key="5">
    <source>
        <dbReference type="ARBA" id="ARBA00022777"/>
    </source>
</evidence>
<reference evidence="9 10" key="1">
    <citation type="journal article" date="2011" name="Stand. Genomic Sci.">
        <title>Non-contiguous finished genome sequence of Bacteroides coprosuis type strain (PC139).</title>
        <authorList>
            <person name="Land M."/>
            <person name="Held B."/>
            <person name="Gronow S."/>
            <person name="Abt B."/>
            <person name="Lucas S."/>
            <person name="Del Rio T.G."/>
            <person name="Nolan M."/>
            <person name="Tice H."/>
            <person name="Cheng J.F."/>
            <person name="Pitluck S."/>
            <person name="Liolios K."/>
            <person name="Pagani I."/>
            <person name="Ivanova N."/>
            <person name="Mavromatis K."/>
            <person name="Mikhailova N."/>
            <person name="Pati A."/>
            <person name="Tapia R."/>
            <person name="Han C."/>
            <person name="Goodwin L."/>
            <person name="Chen A."/>
            <person name="Palaniappan K."/>
            <person name="Hauser L."/>
            <person name="Brambilla E.M."/>
            <person name="Rohde M."/>
            <person name="Goker M."/>
            <person name="Detter J.C."/>
            <person name="Woyke T."/>
            <person name="Bristow J."/>
            <person name="Eisen J.A."/>
            <person name="Markowitz V."/>
            <person name="Hugenholtz P."/>
            <person name="Kyrpides N.C."/>
            <person name="Klenk H.P."/>
            <person name="Lapidus A."/>
        </authorList>
    </citation>
    <scope>NUCLEOTIDE SEQUENCE</scope>
    <source>
        <strain evidence="9 10">DSM 18011</strain>
    </source>
</reference>